<name>A0ABW4ALD2_9ACTN</name>
<dbReference type="InterPro" id="IPR001279">
    <property type="entry name" value="Metallo-B-lactamas"/>
</dbReference>
<dbReference type="PANTHER" id="PTHR23131:SF4">
    <property type="entry name" value="METALLO-BETA-LACTAMASE SUPERFAMILY POTEIN"/>
    <property type="match status" value="1"/>
</dbReference>
<dbReference type="PANTHER" id="PTHR23131">
    <property type="entry name" value="ENDORIBONUCLEASE LACTB2"/>
    <property type="match status" value="1"/>
</dbReference>
<dbReference type="RefSeq" id="WP_317793470.1">
    <property type="nucleotide sequence ID" value="NZ_AP028461.1"/>
</dbReference>
<dbReference type="SMART" id="SM00849">
    <property type="entry name" value="Lactamase_B"/>
    <property type="match status" value="1"/>
</dbReference>
<dbReference type="SUPFAM" id="SSF56281">
    <property type="entry name" value="Metallo-hydrolase/oxidoreductase"/>
    <property type="match status" value="1"/>
</dbReference>
<protein>
    <submittedName>
        <fullName evidence="2">MBL fold metallo-hydrolase</fullName>
    </submittedName>
</protein>
<reference evidence="3" key="1">
    <citation type="journal article" date="2019" name="Int. J. Syst. Evol. Microbiol.">
        <title>The Global Catalogue of Microorganisms (GCM) 10K type strain sequencing project: providing services to taxonomists for standard genome sequencing and annotation.</title>
        <authorList>
            <consortium name="The Broad Institute Genomics Platform"/>
            <consortium name="The Broad Institute Genome Sequencing Center for Infectious Disease"/>
            <person name="Wu L."/>
            <person name="Ma J."/>
        </authorList>
    </citation>
    <scope>NUCLEOTIDE SEQUENCE [LARGE SCALE GENOMIC DNA]</scope>
    <source>
        <strain evidence="3">CCM 7526</strain>
    </source>
</reference>
<comment type="caution">
    <text evidence="2">The sequence shown here is derived from an EMBL/GenBank/DDBJ whole genome shotgun (WGS) entry which is preliminary data.</text>
</comment>
<dbReference type="EMBL" id="JBHTMK010000044">
    <property type="protein sequence ID" value="MFD1370767.1"/>
    <property type="molecule type" value="Genomic_DNA"/>
</dbReference>
<proteinExistence type="predicted"/>
<dbReference type="Proteomes" id="UP001597183">
    <property type="component" value="Unassembled WGS sequence"/>
</dbReference>
<organism evidence="2 3">
    <name type="scientific">Actinoplanes sichuanensis</name>
    <dbReference type="NCBI Taxonomy" id="512349"/>
    <lineage>
        <taxon>Bacteria</taxon>
        <taxon>Bacillati</taxon>
        <taxon>Actinomycetota</taxon>
        <taxon>Actinomycetes</taxon>
        <taxon>Micromonosporales</taxon>
        <taxon>Micromonosporaceae</taxon>
        <taxon>Actinoplanes</taxon>
    </lineage>
</organism>
<evidence type="ECO:0000313" key="2">
    <source>
        <dbReference type="EMBL" id="MFD1370767.1"/>
    </source>
</evidence>
<keyword evidence="3" id="KW-1185">Reference proteome</keyword>
<dbReference type="InterPro" id="IPR036388">
    <property type="entry name" value="WH-like_DNA-bd_sf"/>
</dbReference>
<accession>A0ABW4ALD2</accession>
<feature type="domain" description="Metallo-beta-lactamase" evidence="1">
    <location>
        <begin position="45"/>
        <end position="258"/>
    </location>
</feature>
<dbReference type="Gene3D" id="1.10.10.10">
    <property type="entry name" value="Winged helix-like DNA-binding domain superfamily/Winged helix DNA-binding domain"/>
    <property type="match status" value="1"/>
</dbReference>
<dbReference type="InterPro" id="IPR036866">
    <property type="entry name" value="RibonucZ/Hydroxyglut_hydro"/>
</dbReference>
<dbReference type="Gene3D" id="3.60.15.10">
    <property type="entry name" value="Ribonuclease Z/Hydroxyacylglutathione hydrolase-like"/>
    <property type="match status" value="1"/>
</dbReference>
<evidence type="ECO:0000313" key="3">
    <source>
        <dbReference type="Proteomes" id="UP001597183"/>
    </source>
</evidence>
<dbReference type="InterPro" id="IPR050662">
    <property type="entry name" value="Sec-metab_biosynth-thioest"/>
</dbReference>
<sequence length="347" mass="37868">METTTPHLANAAVPNAEKPARQIDGFAVRGGVWATAIPFPSPLAYSYSYSLRYPAGLVVVDLGWNGDTAWDAFCRGLARAGGSLDDVIGVVATHAHPDHYGLAGRIREHTGAWIGAHPAERSQIRVGESERRSRLTAIDGWLRGCGVPSTVLTGLHDEMTRLEAAIPSIEPDILLTDTAKVPGTSGRLIALHTPGHTPGSLCFHDSERDLLFTGDHVLPKVTPNIAKRPGSTADPLHDFMSSLHRLRQFTDATVLPGHEWTFDRLSERLDAIGAHHRTRLAEVEQAVRHGCGTVWEVAQAVTWARPFNTFTSRSLRSALGETYAHLQRLTADGRLTHRPGPPENWSR</sequence>
<evidence type="ECO:0000259" key="1">
    <source>
        <dbReference type="SMART" id="SM00849"/>
    </source>
</evidence>
<dbReference type="Pfam" id="PF00753">
    <property type="entry name" value="Lactamase_B"/>
    <property type="match status" value="1"/>
</dbReference>
<gene>
    <name evidence="2" type="ORF">ACFQ5G_35975</name>
</gene>